<proteinExistence type="predicted"/>
<evidence type="ECO:0000313" key="2">
    <source>
        <dbReference type="EMBL" id="MDT0572273.1"/>
    </source>
</evidence>
<comment type="caution">
    <text evidence="2">The sequence shown here is derived from an EMBL/GenBank/DDBJ whole genome shotgun (WGS) entry which is preliminary data.</text>
</comment>
<evidence type="ECO:0000313" key="3">
    <source>
        <dbReference type="Proteomes" id="UP001180737"/>
    </source>
</evidence>
<dbReference type="EMBL" id="JAVRFJ010000036">
    <property type="protein sequence ID" value="MDT0572273.1"/>
    <property type="molecule type" value="Genomic_DNA"/>
</dbReference>
<dbReference type="RefSeq" id="WP_033525881.1">
    <property type="nucleotide sequence ID" value="NZ_JAVRFJ010000036.1"/>
</dbReference>
<feature type="region of interest" description="Disordered" evidence="1">
    <location>
        <begin position="1"/>
        <end position="44"/>
    </location>
</feature>
<keyword evidence="3" id="KW-1185">Reference proteome</keyword>
<accession>A0ABU2Z6Q6</accession>
<organism evidence="2 3">
    <name type="scientific">Streptomyces gottesmaniae</name>
    <dbReference type="NCBI Taxonomy" id="3075518"/>
    <lineage>
        <taxon>Bacteria</taxon>
        <taxon>Bacillati</taxon>
        <taxon>Actinomycetota</taxon>
        <taxon>Actinomycetes</taxon>
        <taxon>Kitasatosporales</taxon>
        <taxon>Streptomycetaceae</taxon>
        <taxon>Streptomyces</taxon>
    </lineage>
</organism>
<feature type="compositionally biased region" description="Low complexity" evidence="1">
    <location>
        <begin position="13"/>
        <end position="26"/>
    </location>
</feature>
<reference evidence="2" key="1">
    <citation type="submission" date="2024-05" db="EMBL/GenBank/DDBJ databases">
        <title>30 novel species of actinomycetes from the DSMZ collection.</title>
        <authorList>
            <person name="Nouioui I."/>
        </authorList>
    </citation>
    <scope>NUCLEOTIDE SEQUENCE</scope>
    <source>
        <strain evidence="2">DSM 3412</strain>
    </source>
</reference>
<feature type="compositionally biased region" description="Pro residues" evidence="1">
    <location>
        <begin position="27"/>
        <end position="39"/>
    </location>
</feature>
<protein>
    <recommendedName>
        <fullName evidence="4">DUF1877 family protein</fullName>
    </recommendedName>
</protein>
<sequence>MARIQAIPSGPGTAWRTSARARSTSSPVPPKRPTTPPTGPGASPECCCDAAARGLAALPYDRLAGLCPPGAEDDEALEALEGARGLYEELVEYFGAAARDGHAVLVWQL</sequence>
<evidence type="ECO:0008006" key="4">
    <source>
        <dbReference type="Google" id="ProtNLM"/>
    </source>
</evidence>
<evidence type="ECO:0000256" key="1">
    <source>
        <dbReference type="SAM" id="MobiDB-lite"/>
    </source>
</evidence>
<gene>
    <name evidence="2" type="ORF">RM704_33270</name>
</gene>
<dbReference type="Proteomes" id="UP001180737">
    <property type="component" value="Unassembled WGS sequence"/>
</dbReference>
<name>A0ABU2Z6Q6_9ACTN</name>